<keyword evidence="2" id="KW-1185">Reference proteome</keyword>
<proteinExistence type="predicted"/>
<dbReference type="AlphaFoldDB" id="A0AAV7LKF9"/>
<sequence length="166" mass="17962">MTSCRRDRLDPTISSTRKIPAFTGHRLSVGSAVTAGSHSSPLIGQYIYGTGSLFGPLIPFGTLGVHSPLSDGRARHSLRRARRQHRASQTGLTGLQLPLLRRATPSDPIAHKGGAHLCLCGLTGFILHCSSETLLRRAQRQHYAPQTRPDSGAYWLMAADPPSGRF</sequence>
<protein>
    <submittedName>
        <fullName evidence="1">Uncharacterized protein</fullName>
    </submittedName>
</protein>
<organism evidence="1 2">
    <name type="scientific">Pleurodeles waltl</name>
    <name type="common">Iberian ribbed newt</name>
    <dbReference type="NCBI Taxonomy" id="8319"/>
    <lineage>
        <taxon>Eukaryota</taxon>
        <taxon>Metazoa</taxon>
        <taxon>Chordata</taxon>
        <taxon>Craniata</taxon>
        <taxon>Vertebrata</taxon>
        <taxon>Euteleostomi</taxon>
        <taxon>Amphibia</taxon>
        <taxon>Batrachia</taxon>
        <taxon>Caudata</taxon>
        <taxon>Salamandroidea</taxon>
        <taxon>Salamandridae</taxon>
        <taxon>Pleurodelinae</taxon>
        <taxon>Pleurodeles</taxon>
    </lineage>
</organism>
<evidence type="ECO:0000313" key="2">
    <source>
        <dbReference type="Proteomes" id="UP001066276"/>
    </source>
</evidence>
<name>A0AAV7LKF9_PLEWA</name>
<evidence type="ECO:0000313" key="1">
    <source>
        <dbReference type="EMBL" id="KAJ1091464.1"/>
    </source>
</evidence>
<reference evidence="1" key="1">
    <citation type="journal article" date="2022" name="bioRxiv">
        <title>Sequencing and chromosome-scale assembly of the giantPleurodeles waltlgenome.</title>
        <authorList>
            <person name="Brown T."/>
            <person name="Elewa A."/>
            <person name="Iarovenko S."/>
            <person name="Subramanian E."/>
            <person name="Araus A.J."/>
            <person name="Petzold A."/>
            <person name="Susuki M."/>
            <person name="Suzuki K.-i.T."/>
            <person name="Hayashi T."/>
            <person name="Toyoda A."/>
            <person name="Oliveira C."/>
            <person name="Osipova E."/>
            <person name="Leigh N.D."/>
            <person name="Simon A."/>
            <person name="Yun M.H."/>
        </authorList>
    </citation>
    <scope>NUCLEOTIDE SEQUENCE</scope>
    <source>
        <strain evidence="1">20211129_DDA</strain>
        <tissue evidence="1">Liver</tissue>
    </source>
</reference>
<accession>A0AAV7LKF9</accession>
<comment type="caution">
    <text evidence="1">The sequence shown here is derived from an EMBL/GenBank/DDBJ whole genome shotgun (WGS) entry which is preliminary data.</text>
</comment>
<dbReference type="Proteomes" id="UP001066276">
    <property type="component" value="Chromosome 11"/>
</dbReference>
<dbReference type="EMBL" id="JANPWB010000015">
    <property type="protein sequence ID" value="KAJ1091464.1"/>
    <property type="molecule type" value="Genomic_DNA"/>
</dbReference>
<gene>
    <name evidence="1" type="ORF">NDU88_004588</name>
</gene>